<dbReference type="AlphaFoldDB" id="A0A8J3M0E1"/>
<feature type="transmembrane region" description="Helical" evidence="6">
    <location>
        <begin position="6"/>
        <end position="27"/>
    </location>
</feature>
<dbReference type="InterPro" id="IPR018076">
    <property type="entry name" value="T2SS_GspF_dom"/>
</dbReference>
<dbReference type="RefSeq" id="WP_191282682.1">
    <property type="nucleotide sequence ID" value="NZ_BNAI01000002.1"/>
</dbReference>
<feature type="domain" description="Type II secretion system protein GspF" evidence="7">
    <location>
        <begin position="151"/>
        <end position="276"/>
    </location>
</feature>
<organism evidence="8 9">
    <name type="scientific">Pseudolysinimonas yzui</name>
    <dbReference type="NCBI Taxonomy" id="2708254"/>
    <lineage>
        <taxon>Bacteria</taxon>
        <taxon>Bacillati</taxon>
        <taxon>Actinomycetota</taxon>
        <taxon>Actinomycetes</taxon>
        <taxon>Micrococcales</taxon>
        <taxon>Microbacteriaceae</taxon>
        <taxon>Pseudolysinimonas</taxon>
    </lineage>
</organism>
<dbReference type="Pfam" id="PF00482">
    <property type="entry name" value="T2SSF"/>
    <property type="match status" value="1"/>
</dbReference>
<dbReference type="PANTHER" id="PTHR35007:SF2">
    <property type="entry name" value="PILUS ASSEMBLE PROTEIN"/>
    <property type="match status" value="1"/>
</dbReference>
<keyword evidence="4 6" id="KW-1133">Transmembrane helix</keyword>
<evidence type="ECO:0000256" key="4">
    <source>
        <dbReference type="ARBA" id="ARBA00022989"/>
    </source>
</evidence>
<comment type="subcellular location">
    <subcellularLocation>
        <location evidence="1">Cell membrane</location>
        <topology evidence="1">Multi-pass membrane protein</topology>
    </subcellularLocation>
</comment>
<name>A0A8J3M0E1_9MICO</name>
<feature type="transmembrane region" description="Helical" evidence="6">
    <location>
        <begin position="87"/>
        <end position="106"/>
    </location>
</feature>
<keyword evidence="2" id="KW-1003">Cell membrane</keyword>
<proteinExistence type="predicted"/>
<feature type="transmembrane region" description="Helical" evidence="6">
    <location>
        <begin position="259"/>
        <end position="284"/>
    </location>
</feature>
<sequence>MGAVPLLAALATGIGVAAFLFSLFLLVPLGAPTVHMVPEATSSRSEEPRIGTGARLTRAAPRGYVAWIERQIVYAGRAGEWTAARFLAIKIVASVPPVVIAILFIAAEPSLFRNLVGGFGVVLALVAPEVFLNARADDRQKAIQRALPDTLDQMTIAVEAGLGFDAAMSKAVTNGRGPLAEELVRTLQDVSIGRSRRDAYRALERRTNVEDLRRFVRAVVQADEYGISIAEVLRIQAGEMRVKRRQRAEEQAVKVPVKIVFPLVFCILPVLFIVLLTPAVIGIMRTFS</sequence>
<accession>A0A8J3M0E1</accession>
<evidence type="ECO:0000256" key="6">
    <source>
        <dbReference type="SAM" id="Phobius"/>
    </source>
</evidence>
<evidence type="ECO:0000256" key="2">
    <source>
        <dbReference type="ARBA" id="ARBA00022475"/>
    </source>
</evidence>
<feature type="transmembrane region" description="Helical" evidence="6">
    <location>
        <begin position="112"/>
        <end position="132"/>
    </location>
</feature>
<reference evidence="8" key="2">
    <citation type="submission" date="2020-09" db="EMBL/GenBank/DDBJ databases">
        <authorList>
            <person name="Sun Q."/>
            <person name="Zhou Y."/>
        </authorList>
    </citation>
    <scope>NUCLEOTIDE SEQUENCE</scope>
    <source>
        <strain evidence="8">CGMCC 1.16548</strain>
    </source>
</reference>
<evidence type="ECO:0000256" key="3">
    <source>
        <dbReference type="ARBA" id="ARBA00022692"/>
    </source>
</evidence>
<evidence type="ECO:0000313" key="8">
    <source>
        <dbReference type="EMBL" id="GHF13650.1"/>
    </source>
</evidence>
<protein>
    <recommendedName>
        <fullName evidence="7">Type II secretion system protein GspF domain-containing protein</fullName>
    </recommendedName>
</protein>
<reference evidence="8" key="1">
    <citation type="journal article" date="2014" name="Int. J. Syst. Evol. Microbiol.">
        <title>Complete genome sequence of Corynebacterium casei LMG S-19264T (=DSM 44701T), isolated from a smear-ripened cheese.</title>
        <authorList>
            <consortium name="US DOE Joint Genome Institute (JGI-PGF)"/>
            <person name="Walter F."/>
            <person name="Albersmeier A."/>
            <person name="Kalinowski J."/>
            <person name="Ruckert C."/>
        </authorList>
    </citation>
    <scope>NUCLEOTIDE SEQUENCE</scope>
    <source>
        <strain evidence="8">CGMCC 1.16548</strain>
    </source>
</reference>
<keyword evidence="9" id="KW-1185">Reference proteome</keyword>
<evidence type="ECO:0000313" key="9">
    <source>
        <dbReference type="Proteomes" id="UP000617531"/>
    </source>
</evidence>
<comment type="caution">
    <text evidence="8">The sequence shown here is derived from an EMBL/GenBank/DDBJ whole genome shotgun (WGS) entry which is preliminary data.</text>
</comment>
<evidence type="ECO:0000256" key="1">
    <source>
        <dbReference type="ARBA" id="ARBA00004651"/>
    </source>
</evidence>
<dbReference type="Proteomes" id="UP000617531">
    <property type="component" value="Unassembled WGS sequence"/>
</dbReference>
<keyword evidence="5 6" id="KW-0472">Membrane</keyword>
<gene>
    <name evidence="8" type="ORF">GCM10011600_13200</name>
</gene>
<evidence type="ECO:0000256" key="5">
    <source>
        <dbReference type="ARBA" id="ARBA00023136"/>
    </source>
</evidence>
<dbReference type="EMBL" id="BNAI01000002">
    <property type="protein sequence ID" value="GHF13650.1"/>
    <property type="molecule type" value="Genomic_DNA"/>
</dbReference>
<evidence type="ECO:0000259" key="7">
    <source>
        <dbReference type="Pfam" id="PF00482"/>
    </source>
</evidence>
<dbReference type="GO" id="GO:0005886">
    <property type="term" value="C:plasma membrane"/>
    <property type="evidence" value="ECO:0007669"/>
    <property type="project" value="UniProtKB-SubCell"/>
</dbReference>
<keyword evidence="3 6" id="KW-0812">Transmembrane</keyword>
<dbReference type="PANTHER" id="PTHR35007">
    <property type="entry name" value="INTEGRAL MEMBRANE PROTEIN-RELATED"/>
    <property type="match status" value="1"/>
</dbReference>